<sequence length="84" mass="8814">MDSTATDATGVCTPMSRGTCVCDYVERPWLPGFAILAVAGTSVPAQAAAPKTGANAQAGWILIDNCASRFDCVDAGQQYEREGW</sequence>
<evidence type="ECO:0000313" key="2">
    <source>
        <dbReference type="Proteomes" id="UP000680206"/>
    </source>
</evidence>
<protein>
    <submittedName>
        <fullName evidence="1">Uncharacterized protein</fullName>
    </submittedName>
</protein>
<evidence type="ECO:0000313" key="1">
    <source>
        <dbReference type="EMBL" id="MBO2465245.1"/>
    </source>
</evidence>
<dbReference type="Proteomes" id="UP000680206">
    <property type="component" value="Unassembled WGS sequence"/>
</dbReference>
<dbReference type="RefSeq" id="WP_208252093.1">
    <property type="nucleotide sequence ID" value="NZ_JAGEPF010000043.1"/>
</dbReference>
<dbReference type="EMBL" id="JAGEPF010000043">
    <property type="protein sequence ID" value="MBO2465245.1"/>
    <property type="molecule type" value="Genomic_DNA"/>
</dbReference>
<name>A0ABS3S8B3_9ACTN</name>
<accession>A0ABS3S8B3</accession>
<organism evidence="1 2">
    <name type="scientific">Actinomadura violacea</name>
    <dbReference type="NCBI Taxonomy" id="2819934"/>
    <lineage>
        <taxon>Bacteria</taxon>
        <taxon>Bacillati</taxon>
        <taxon>Actinomycetota</taxon>
        <taxon>Actinomycetes</taxon>
        <taxon>Streptosporangiales</taxon>
        <taxon>Thermomonosporaceae</taxon>
        <taxon>Actinomadura</taxon>
    </lineage>
</organism>
<reference evidence="1 2" key="1">
    <citation type="submission" date="2021-03" db="EMBL/GenBank/DDBJ databases">
        <title>Actinomadura violae sp. nov., isolated from lichen in Thailand.</title>
        <authorList>
            <person name="Kanchanasin P."/>
            <person name="Saeng-In P."/>
            <person name="Phongsopitanun W."/>
            <person name="Yuki M."/>
            <person name="Kudo T."/>
            <person name="Ohkuma M."/>
            <person name="Tanasupawat S."/>
        </authorList>
    </citation>
    <scope>NUCLEOTIDE SEQUENCE [LARGE SCALE GENOMIC DNA]</scope>
    <source>
        <strain evidence="1 2">LCR2-06</strain>
    </source>
</reference>
<proteinExistence type="predicted"/>
<gene>
    <name evidence="1" type="ORF">J4709_47560</name>
</gene>
<keyword evidence="2" id="KW-1185">Reference proteome</keyword>
<comment type="caution">
    <text evidence="1">The sequence shown here is derived from an EMBL/GenBank/DDBJ whole genome shotgun (WGS) entry which is preliminary data.</text>
</comment>